<feature type="transmembrane region" description="Helical" evidence="8">
    <location>
        <begin position="176"/>
        <end position="194"/>
    </location>
</feature>
<evidence type="ECO:0000313" key="10">
    <source>
        <dbReference type="Proteomes" id="UP000181951"/>
    </source>
</evidence>
<reference evidence="9 10" key="1">
    <citation type="submission" date="2016-10" db="EMBL/GenBank/DDBJ databases">
        <authorList>
            <person name="de Groot N.N."/>
        </authorList>
    </citation>
    <scope>NUCLEOTIDE SEQUENCE [LARGE SCALE GENOMIC DNA]</scope>
    <source>
        <strain evidence="9 10">CGMCC 4.2026</strain>
    </source>
</reference>
<feature type="transmembrane region" description="Helical" evidence="8">
    <location>
        <begin position="239"/>
        <end position="259"/>
    </location>
</feature>
<feature type="transmembrane region" description="Helical" evidence="8">
    <location>
        <begin position="334"/>
        <end position="352"/>
    </location>
</feature>
<name>A0A1H8NII4_9ACTN</name>
<gene>
    <name evidence="9" type="ORF">SAMN05216267_102268</name>
</gene>
<dbReference type="GO" id="GO:0005886">
    <property type="term" value="C:plasma membrane"/>
    <property type="evidence" value="ECO:0007669"/>
    <property type="project" value="UniProtKB-SubCell"/>
</dbReference>
<dbReference type="EMBL" id="FODD01000022">
    <property type="protein sequence ID" value="SEO29183.1"/>
    <property type="molecule type" value="Genomic_DNA"/>
</dbReference>
<keyword evidence="2" id="KW-1003">Cell membrane</keyword>
<feature type="transmembrane region" description="Helical" evidence="8">
    <location>
        <begin position="147"/>
        <end position="170"/>
    </location>
</feature>
<accession>A0A1H8NII4</accession>
<keyword evidence="9" id="KW-0328">Glycosyltransferase</keyword>
<dbReference type="GO" id="GO:0016758">
    <property type="term" value="F:hexosyltransferase activity"/>
    <property type="evidence" value="ECO:0007669"/>
    <property type="project" value="InterPro"/>
</dbReference>
<dbReference type="AlphaFoldDB" id="A0A1H8NII4"/>
<evidence type="ECO:0000256" key="3">
    <source>
        <dbReference type="ARBA" id="ARBA00022679"/>
    </source>
</evidence>
<keyword evidence="6 8" id="KW-0472">Membrane</keyword>
<dbReference type="Proteomes" id="UP000181951">
    <property type="component" value="Unassembled WGS sequence"/>
</dbReference>
<protein>
    <submittedName>
        <fullName evidence="9">Alpha-1,2-mannosyltransferase</fullName>
    </submittedName>
</protein>
<evidence type="ECO:0000256" key="7">
    <source>
        <dbReference type="ARBA" id="ARBA00024033"/>
    </source>
</evidence>
<evidence type="ECO:0000256" key="2">
    <source>
        <dbReference type="ARBA" id="ARBA00022475"/>
    </source>
</evidence>
<sequence length="384" mass="41192">MYGVLTIQIIGVVAFAAAYNALDFHIYWEGGRVATNGAKLYREQLVAHWYTNTPFMASLFIPISHVPLAVARVLWESASVGAFSWAWRSALELGGFRCTRARLAAVVAAGLFLQPMWQSIFLGQVNPMLLAFVLADVRMLAAGRRRAGIGVGVAAALKLTPAIFVVVLLLAGRIRAAAVAAATFLGCGLLAFAIAPTASRVYWGGVFLDTSRVGAAYVSNQSPFGAAARLLGGPTHVGGWYPAVPLVLGAAGLAVATAWARREDWLAATAVTGTTGLLVSPISWAHHWVWVVPALVLLVRAGRRRWAAGVYVLFCLSPLWWMPRKYGFDGVNTLVANSYLLCGLAFIAYMAWQLHGRPAGTSALARGHGEQQHRLAGDRVLTDR</sequence>
<comment type="similarity">
    <text evidence="7">Belongs to the glycosyltransferase 87 family.</text>
</comment>
<keyword evidence="4 8" id="KW-0812">Transmembrane</keyword>
<feature type="transmembrane region" description="Helical" evidence="8">
    <location>
        <begin position="306"/>
        <end position="322"/>
    </location>
</feature>
<evidence type="ECO:0000256" key="1">
    <source>
        <dbReference type="ARBA" id="ARBA00004651"/>
    </source>
</evidence>
<dbReference type="Pfam" id="PF09594">
    <property type="entry name" value="GT87"/>
    <property type="match status" value="1"/>
</dbReference>
<evidence type="ECO:0000256" key="8">
    <source>
        <dbReference type="SAM" id="Phobius"/>
    </source>
</evidence>
<keyword evidence="5 8" id="KW-1133">Transmembrane helix</keyword>
<keyword evidence="3 9" id="KW-0808">Transferase</keyword>
<dbReference type="STRING" id="310780.SAMN05216267_102268"/>
<evidence type="ECO:0000313" key="9">
    <source>
        <dbReference type="EMBL" id="SEO29183.1"/>
    </source>
</evidence>
<evidence type="ECO:0000256" key="4">
    <source>
        <dbReference type="ARBA" id="ARBA00022692"/>
    </source>
</evidence>
<feature type="transmembrane region" description="Helical" evidence="8">
    <location>
        <begin position="6"/>
        <end position="28"/>
    </location>
</feature>
<comment type="subcellular location">
    <subcellularLocation>
        <location evidence="1">Cell membrane</location>
        <topology evidence="1">Multi-pass membrane protein</topology>
    </subcellularLocation>
</comment>
<keyword evidence="10" id="KW-1185">Reference proteome</keyword>
<evidence type="ECO:0000256" key="5">
    <source>
        <dbReference type="ARBA" id="ARBA00022989"/>
    </source>
</evidence>
<evidence type="ECO:0000256" key="6">
    <source>
        <dbReference type="ARBA" id="ARBA00023136"/>
    </source>
</evidence>
<organism evidence="9 10">
    <name type="scientific">Actinacidiphila rubida</name>
    <dbReference type="NCBI Taxonomy" id="310780"/>
    <lineage>
        <taxon>Bacteria</taxon>
        <taxon>Bacillati</taxon>
        <taxon>Actinomycetota</taxon>
        <taxon>Actinomycetes</taxon>
        <taxon>Kitasatosporales</taxon>
        <taxon>Streptomycetaceae</taxon>
        <taxon>Actinacidiphila</taxon>
    </lineage>
</organism>
<feature type="transmembrane region" description="Helical" evidence="8">
    <location>
        <begin position="266"/>
        <end position="286"/>
    </location>
</feature>
<proteinExistence type="inferred from homology"/>
<dbReference type="InterPro" id="IPR018584">
    <property type="entry name" value="GT87"/>
</dbReference>